<proteinExistence type="predicted"/>
<name>A0A9D2DV46_9FIRM</name>
<sequence length="225" mass="25204">MKDIFLLDLDDTLFDFRRGEREQISDTLAHFGFSPTPRMAERFHEINDGLWKGLERGEVTRERLLTLRFEMLFAEFDLTGDAALLRRHYFEGMSQRAYLMDGAKEFLAALGTRGRRYAVTNGSAFVQSRRLAAAGIGKDFDAVFISEAVGYNKPSPAYADYVKSHIPDFDCSRAVWVGDSLTSDRGCAQAMGVDFILFRPGGRPAGYEGLLAQSYPQTLALIDGM</sequence>
<organism evidence="1 2">
    <name type="scientific">Candidatus Gallimonas intestinigallinarum</name>
    <dbReference type="NCBI Taxonomy" id="2838604"/>
    <lineage>
        <taxon>Bacteria</taxon>
        <taxon>Bacillati</taxon>
        <taxon>Bacillota</taxon>
        <taxon>Clostridia</taxon>
        <taxon>Candidatus Gallimonas</taxon>
    </lineage>
</organism>
<dbReference type="InterPro" id="IPR023198">
    <property type="entry name" value="PGP-like_dom2"/>
</dbReference>
<dbReference type="SFLD" id="SFLDG01129">
    <property type="entry name" value="C1.5:_HAD__Beta-PGM__Phosphata"/>
    <property type="match status" value="1"/>
</dbReference>
<dbReference type="GO" id="GO:0016787">
    <property type="term" value="F:hydrolase activity"/>
    <property type="evidence" value="ECO:0007669"/>
    <property type="project" value="UniProtKB-KW"/>
</dbReference>
<dbReference type="InterPro" id="IPR023214">
    <property type="entry name" value="HAD_sf"/>
</dbReference>
<accession>A0A9D2DV46</accession>
<dbReference type="EMBL" id="DXBS01000008">
    <property type="protein sequence ID" value="HIZ23931.1"/>
    <property type="molecule type" value="Genomic_DNA"/>
</dbReference>
<protein>
    <submittedName>
        <fullName evidence="1">HAD hydrolase-like protein</fullName>
    </submittedName>
</protein>
<dbReference type="SUPFAM" id="SSF56784">
    <property type="entry name" value="HAD-like"/>
    <property type="match status" value="1"/>
</dbReference>
<evidence type="ECO:0000313" key="2">
    <source>
        <dbReference type="Proteomes" id="UP000824044"/>
    </source>
</evidence>
<dbReference type="SFLD" id="SFLDS00003">
    <property type="entry name" value="Haloacid_Dehalogenase"/>
    <property type="match status" value="1"/>
</dbReference>
<dbReference type="InterPro" id="IPR036412">
    <property type="entry name" value="HAD-like_sf"/>
</dbReference>
<dbReference type="PANTHER" id="PTHR47478:SF1">
    <property type="entry name" value="PYRIMIDINE 5'-NUCLEOTIDASE YJJG"/>
    <property type="match status" value="1"/>
</dbReference>
<dbReference type="AlphaFoldDB" id="A0A9D2DV46"/>
<dbReference type="Proteomes" id="UP000824044">
    <property type="component" value="Unassembled WGS sequence"/>
</dbReference>
<comment type="caution">
    <text evidence="1">The sequence shown here is derived from an EMBL/GenBank/DDBJ whole genome shotgun (WGS) entry which is preliminary data.</text>
</comment>
<dbReference type="Gene3D" id="1.10.150.240">
    <property type="entry name" value="Putative phosphatase, domain 2"/>
    <property type="match status" value="1"/>
</dbReference>
<dbReference type="PANTHER" id="PTHR47478">
    <property type="match status" value="1"/>
</dbReference>
<evidence type="ECO:0000313" key="1">
    <source>
        <dbReference type="EMBL" id="HIZ23931.1"/>
    </source>
</evidence>
<dbReference type="Pfam" id="PF00702">
    <property type="entry name" value="Hydrolase"/>
    <property type="match status" value="1"/>
</dbReference>
<keyword evidence="1" id="KW-0378">Hydrolase</keyword>
<dbReference type="Gene3D" id="3.40.50.1000">
    <property type="entry name" value="HAD superfamily/HAD-like"/>
    <property type="match status" value="1"/>
</dbReference>
<reference evidence="1" key="1">
    <citation type="journal article" date="2021" name="PeerJ">
        <title>Extensive microbial diversity within the chicken gut microbiome revealed by metagenomics and culture.</title>
        <authorList>
            <person name="Gilroy R."/>
            <person name="Ravi A."/>
            <person name="Getino M."/>
            <person name="Pursley I."/>
            <person name="Horton D.L."/>
            <person name="Alikhan N.F."/>
            <person name="Baker D."/>
            <person name="Gharbi K."/>
            <person name="Hall N."/>
            <person name="Watson M."/>
            <person name="Adriaenssens E.M."/>
            <person name="Foster-Nyarko E."/>
            <person name="Jarju S."/>
            <person name="Secka A."/>
            <person name="Antonio M."/>
            <person name="Oren A."/>
            <person name="Chaudhuri R.R."/>
            <person name="La Ragione R."/>
            <person name="Hildebrand F."/>
            <person name="Pallen M.J."/>
        </authorList>
    </citation>
    <scope>NUCLEOTIDE SEQUENCE</scope>
    <source>
        <strain evidence="1">CHK33-5263</strain>
    </source>
</reference>
<reference evidence="1" key="2">
    <citation type="submission" date="2021-04" db="EMBL/GenBank/DDBJ databases">
        <authorList>
            <person name="Gilroy R."/>
        </authorList>
    </citation>
    <scope>NUCLEOTIDE SEQUENCE</scope>
    <source>
        <strain evidence="1">CHK33-5263</strain>
    </source>
</reference>
<gene>
    <name evidence="1" type="ORF">H9812_00425</name>
</gene>
<dbReference type="InterPro" id="IPR052550">
    <property type="entry name" value="Pyrimidine_5'-ntase_YjjG"/>
</dbReference>